<evidence type="ECO:0000313" key="2">
    <source>
        <dbReference type="Proteomes" id="UP000600918"/>
    </source>
</evidence>
<evidence type="ECO:0000313" key="1">
    <source>
        <dbReference type="EMBL" id="KAF7437694.1"/>
    </source>
</evidence>
<dbReference type="Proteomes" id="UP000600918">
    <property type="component" value="Unassembled WGS sequence"/>
</dbReference>
<name>A0A834PDL7_VESPE</name>
<dbReference type="AlphaFoldDB" id="A0A834PDL7"/>
<reference evidence="1" key="1">
    <citation type="journal article" date="2020" name="G3 (Bethesda)">
        <title>High-Quality Assemblies for Three Invasive Social Wasps from the &lt;i&gt;Vespula&lt;/i&gt; Genus.</title>
        <authorList>
            <person name="Harrop T.W.R."/>
            <person name="Guhlin J."/>
            <person name="McLaughlin G.M."/>
            <person name="Permina E."/>
            <person name="Stockwell P."/>
            <person name="Gilligan J."/>
            <person name="Le Lec M.F."/>
            <person name="Gruber M.A.M."/>
            <person name="Quinn O."/>
            <person name="Lovegrove M."/>
            <person name="Duncan E.J."/>
            <person name="Remnant E.J."/>
            <person name="Van Eeckhoven J."/>
            <person name="Graham B."/>
            <person name="Knapp R.A."/>
            <person name="Langford K.W."/>
            <person name="Kronenberg Z."/>
            <person name="Press M.O."/>
            <person name="Eacker S.M."/>
            <person name="Wilson-Rankin E.E."/>
            <person name="Purcell J."/>
            <person name="Lester P.J."/>
            <person name="Dearden P.K."/>
        </authorList>
    </citation>
    <scope>NUCLEOTIDE SEQUENCE</scope>
    <source>
        <strain evidence="1">Volc-1</strain>
    </source>
</reference>
<dbReference type="EMBL" id="JACSDY010000001">
    <property type="protein sequence ID" value="KAF7437694.1"/>
    <property type="molecule type" value="Genomic_DNA"/>
</dbReference>
<proteinExistence type="predicted"/>
<protein>
    <submittedName>
        <fullName evidence="1">Uncharacterized protein</fullName>
    </submittedName>
</protein>
<keyword evidence="2" id="KW-1185">Reference proteome</keyword>
<comment type="caution">
    <text evidence="1">The sequence shown here is derived from an EMBL/GenBank/DDBJ whole genome shotgun (WGS) entry which is preliminary data.</text>
</comment>
<accession>A0A834PDL7</accession>
<gene>
    <name evidence="1" type="ORF">H0235_000085</name>
</gene>
<sequence>MVVAKEWREERRYKEDGHQVGRLAWPRLRERAFGNGATTKTKDALPITEDNSTAEFSAGFSAKCLPRCALALRSLLSSPWYVPYSTKTSTWMSLLLLEAKCNLVSYVEIKIQQFR</sequence>
<organism evidence="1 2">
    <name type="scientific">Vespula pensylvanica</name>
    <name type="common">Western yellow jacket</name>
    <name type="synonym">Wasp</name>
    <dbReference type="NCBI Taxonomy" id="30213"/>
    <lineage>
        <taxon>Eukaryota</taxon>
        <taxon>Metazoa</taxon>
        <taxon>Ecdysozoa</taxon>
        <taxon>Arthropoda</taxon>
        <taxon>Hexapoda</taxon>
        <taxon>Insecta</taxon>
        <taxon>Pterygota</taxon>
        <taxon>Neoptera</taxon>
        <taxon>Endopterygota</taxon>
        <taxon>Hymenoptera</taxon>
        <taxon>Apocrita</taxon>
        <taxon>Aculeata</taxon>
        <taxon>Vespoidea</taxon>
        <taxon>Vespidae</taxon>
        <taxon>Vespinae</taxon>
        <taxon>Vespula</taxon>
    </lineage>
</organism>